<dbReference type="HOGENOM" id="CLU_1955724_0_0_10"/>
<evidence type="ECO:0000313" key="1">
    <source>
        <dbReference type="EMBL" id="AIL45194.1"/>
    </source>
</evidence>
<protein>
    <submittedName>
        <fullName evidence="1">Uncharacterized protein</fullName>
    </submittedName>
</protein>
<reference evidence="1" key="2">
    <citation type="journal article" date="2015" name="Genome Biol. Evol.">
        <title>Complete Genome Sequence and Transcriptomic Analysis of the Novel Pathogen Elizabethkingia anophelis in Response to Oxidative Stress.</title>
        <authorList>
            <person name="Li Y."/>
            <person name="Liu Y."/>
            <person name="Chew S.C."/>
            <person name="Tay M."/>
            <person name="Salido M.M."/>
            <person name="Teo J."/>
            <person name="Lauro F.M."/>
            <person name="Givskov M."/>
            <person name="Yang L."/>
        </authorList>
    </citation>
    <scope>NUCLEOTIDE SEQUENCE</scope>
    <source>
        <strain evidence="1">NUHP1</strain>
    </source>
</reference>
<gene>
    <name evidence="1" type="ORF">BD94_1419</name>
</gene>
<proteinExistence type="predicted"/>
<dbReference type="AlphaFoldDB" id="A0A077EGA7"/>
<organism evidence="1 2">
    <name type="scientific">Elizabethkingia anophelis NUHP1</name>
    <dbReference type="NCBI Taxonomy" id="1338011"/>
    <lineage>
        <taxon>Bacteria</taxon>
        <taxon>Pseudomonadati</taxon>
        <taxon>Bacteroidota</taxon>
        <taxon>Flavobacteriia</taxon>
        <taxon>Flavobacteriales</taxon>
        <taxon>Weeksellaceae</taxon>
        <taxon>Elizabethkingia</taxon>
    </lineage>
</organism>
<accession>A0A077EGA7</accession>
<dbReference type="RefSeq" id="WP_009085082.1">
    <property type="nucleotide sequence ID" value="NZ_CP007547.1"/>
</dbReference>
<dbReference type="Proteomes" id="UP000028933">
    <property type="component" value="Chromosome"/>
</dbReference>
<dbReference type="eggNOG" id="ENOG5033F2H">
    <property type="taxonomic scope" value="Bacteria"/>
</dbReference>
<dbReference type="EMBL" id="CP007547">
    <property type="protein sequence ID" value="AIL45194.1"/>
    <property type="molecule type" value="Genomic_DNA"/>
</dbReference>
<reference evidence="1" key="1">
    <citation type="journal article" date="2013" name="Lancet">
        <title>First case of E anophelis outbreak in an intensive-care unit.</title>
        <authorList>
            <person name="Teo J."/>
            <person name="Tan S.Y."/>
            <person name="Tay M."/>
            <person name="Ding Y."/>
            <person name="Kjelleberg S."/>
            <person name="Givskov M."/>
            <person name="Lin R.T."/>
            <person name="Yang L."/>
        </authorList>
    </citation>
    <scope>NUCLEOTIDE SEQUENCE [LARGE SCALE GENOMIC DNA]</scope>
    <source>
        <strain evidence="1">NUHP1</strain>
    </source>
</reference>
<dbReference type="GeneID" id="56686456"/>
<evidence type="ECO:0000313" key="2">
    <source>
        <dbReference type="Proteomes" id="UP000028933"/>
    </source>
</evidence>
<dbReference type="STRING" id="1338011.BD94_1419"/>
<sequence length="130" mass="15014">MRNFLVFLLTGLFLLFIVESKLHVRTFQNCKLAHSHRHLPKKANHLNQTYEKFSIQQSSDDSGNNSPLELSENDFQFSADFQTIIIQASVFSFVCLLGLLGHERRNLAAYNFVVNLSTIKKFILIRSIRI</sequence>
<name>A0A077EGA7_9FLAO</name>
<dbReference type="KEGG" id="eao:BD94_1419"/>